<keyword evidence="1" id="KW-0812">Transmembrane</keyword>
<dbReference type="PANTHER" id="PTHR34300:SF2">
    <property type="entry name" value="QUEUOSINE PRECURSOR TRANSPORTER-RELATED"/>
    <property type="match status" value="1"/>
</dbReference>
<feature type="transmembrane region" description="Helical" evidence="1">
    <location>
        <begin position="80"/>
        <end position="101"/>
    </location>
</feature>
<gene>
    <name evidence="2" type="ORF">LLW17_04525</name>
</gene>
<feature type="transmembrane region" description="Helical" evidence="1">
    <location>
        <begin position="113"/>
        <end position="135"/>
    </location>
</feature>
<dbReference type="Pfam" id="PF02592">
    <property type="entry name" value="Vut_1"/>
    <property type="match status" value="1"/>
</dbReference>
<evidence type="ECO:0000256" key="1">
    <source>
        <dbReference type="HAMAP-Rule" id="MF_02088"/>
    </source>
</evidence>
<evidence type="ECO:0000313" key="3">
    <source>
        <dbReference type="Proteomes" id="UP001197770"/>
    </source>
</evidence>
<protein>
    <recommendedName>
        <fullName evidence="1">Probable queuosine precursor transporter</fullName>
        <shortName evidence="1">Q precursor transporter</shortName>
    </recommendedName>
</protein>
<comment type="caution">
    <text evidence="2">The sequence shown here is derived from an EMBL/GenBank/DDBJ whole genome shotgun (WGS) entry which is preliminary data.</text>
</comment>
<dbReference type="HAMAP" id="MF_02088">
    <property type="entry name" value="Q_prec_transport"/>
    <property type="match status" value="1"/>
</dbReference>
<reference evidence="2 3" key="1">
    <citation type="submission" date="2021-11" db="EMBL/GenBank/DDBJ databases">
        <title>Seasonal and diel survey of microbial diversity of the Tyrrhenian coast.</title>
        <authorList>
            <person name="Gattoni G."/>
            <person name="Corral P."/>
        </authorList>
    </citation>
    <scope>NUCLEOTIDE SEQUENCE [LARGE SCALE GENOMIC DNA]</scope>
    <source>
        <strain evidence="2 3">Mr9</strain>
    </source>
</reference>
<feature type="transmembrane region" description="Helical" evidence="1">
    <location>
        <begin position="156"/>
        <end position="177"/>
    </location>
</feature>
<feature type="transmembrane region" description="Helical" evidence="1">
    <location>
        <begin position="47"/>
        <end position="68"/>
    </location>
</feature>
<keyword evidence="1" id="KW-0472">Membrane</keyword>
<comment type="similarity">
    <text evidence="1">Belongs to the vitamin uptake transporter (VUT/ECF) (TC 2.A.88) family. Q precursor transporter subfamily.</text>
</comment>
<evidence type="ECO:0000313" key="2">
    <source>
        <dbReference type="EMBL" id="MCC4211977.1"/>
    </source>
</evidence>
<dbReference type="Proteomes" id="UP001197770">
    <property type="component" value="Unassembled WGS sequence"/>
</dbReference>
<dbReference type="RefSeq" id="WP_228229077.1">
    <property type="nucleotide sequence ID" value="NZ_JAJGMW010000004.1"/>
</dbReference>
<dbReference type="EMBL" id="JAJGMW010000004">
    <property type="protein sequence ID" value="MCC4211977.1"/>
    <property type="molecule type" value="Genomic_DNA"/>
</dbReference>
<dbReference type="NCBIfam" id="TIGR00697">
    <property type="entry name" value="queuosine precursor transporter"/>
    <property type="match status" value="1"/>
</dbReference>
<keyword evidence="1" id="KW-0813">Transport</keyword>
<accession>A0ABS8GPR0</accession>
<name>A0ABS8GPR0_9FLAO</name>
<proteinExistence type="inferred from homology"/>
<dbReference type="PANTHER" id="PTHR34300">
    <property type="entry name" value="QUEUOSINE PRECURSOR TRANSPORTER-RELATED"/>
    <property type="match status" value="1"/>
</dbReference>
<comment type="function">
    <text evidence="1">Involved in the import of queuosine (Q) precursors, required for Q precursor salvage.</text>
</comment>
<feature type="transmembrane region" description="Helical" evidence="1">
    <location>
        <begin position="12"/>
        <end position="35"/>
    </location>
</feature>
<keyword evidence="1" id="KW-1003">Cell membrane</keyword>
<keyword evidence="1" id="KW-1133">Transmembrane helix</keyword>
<comment type="subcellular location">
    <subcellularLocation>
        <location evidence="1">Cell membrane</location>
        <topology evidence="1">Multi-pass membrane protein</topology>
    </subcellularLocation>
</comment>
<keyword evidence="3" id="KW-1185">Reference proteome</keyword>
<sequence>MQETLNQRDALAAYRIYFILGALFICSLVVSNLIFQKFFYWDFFGLYTFEISVGILPYPITFLITDLISEIYGQKKANQVVTAGIFASVFSLLIVYTSAIVPATEWSPVDNALFDKVFGATVVAVLASMMAYLFAQYIDIQLFHFWKRLTKGKHLWLRNNFSTFFSQFIDTATVLLLLCSFGKIDWALFGTLLLSGFLFKVLIAVCDTPFLYLGVYLFRKRFKLAPGEEIGNDIKYHQQIENL</sequence>
<organism evidence="2 3">
    <name type="scientific">Leeuwenhoekiella parthenopeia</name>
    <dbReference type="NCBI Taxonomy" id="2890320"/>
    <lineage>
        <taxon>Bacteria</taxon>
        <taxon>Pseudomonadati</taxon>
        <taxon>Bacteroidota</taxon>
        <taxon>Flavobacteriia</taxon>
        <taxon>Flavobacteriales</taxon>
        <taxon>Flavobacteriaceae</taxon>
        <taxon>Leeuwenhoekiella</taxon>
    </lineage>
</organism>
<dbReference type="InterPro" id="IPR003744">
    <property type="entry name" value="YhhQ"/>
</dbReference>
<feature type="transmembrane region" description="Helical" evidence="1">
    <location>
        <begin position="197"/>
        <end position="218"/>
    </location>
</feature>